<dbReference type="EMBL" id="LTBC01000004">
    <property type="protein sequence ID" value="KYH32234.1"/>
    <property type="molecule type" value="Genomic_DNA"/>
</dbReference>
<protein>
    <recommendedName>
        <fullName evidence="3">DUF1657 domain-containing protein</fullName>
    </recommendedName>
</protein>
<reference evidence="1 2" key="1">
    <citation type="submission" date="2016-02" db="EMBL/GenBank/DDBJ databases">
        <title>Genome sequence of Moorella mulderi DSM 14980.</title>
        <authorList>
            <person name="Poehlein A."/>
            <person name="Daniel R."/>
        </authorList>
    </citation>
    <scope>NUCLEOTIDE SEQUENCE [LARGE SCALE GENOMIC DNA]</scope>
    <source>
        <strain evidence="1 2">DSM 14980</strain>
    </source>
</reference>
<evidence type="ECO:0008006" key="3">
    <source>
        <dbReference type="Google" id="ProtNLM"/>
    </source>
</evidence>
<evidence type="ECO:0000313" key="2">
    <source>
        <dbReference type="Proteomes" id="UP000075670"/>
    </source>
</evidence>
<dbReference type="OrthoDB" id="2902550at2"/>
<dbReference type="Pfam" id="PF07870">
    <property type="entry name" value="DUF1657"/>
    <property type="match status" value="1"/>
</dbReference>
<evidence type="ECO:0000313" key="1">
    <source>
        <dbReference type="EMBL" id="KYH32234.1"/>
    </source>
</evidence>
<organism evidence="1 2">
    <name type="scientific">Moorella mulderi DSM 14980</name>
    <dbReference type="NCBI Taxonomy" id="1122241"/>
    <lineage>
        <taxon>Bacteria</taxon>
        <taxon>Bacillati</taxon>
        <taxon>Bacillota</taxon>
        <taxon>Clostridia</taxon>
        <taxon>Neomoorellales</taxon>
        <taxon>Neomoorellaceae</taxon>
        <taxon>Neomoorella</taxon>
    </lineage>
</organism>
<dbReference type="InterPro" id="IPR012452">
    <property type="entry name" value="DUF1657"/>
</dbReference>
<gene>
    <name evidence="1" type="ORF">MOMUL_14540</name>
</gene>
<sequence length="76" mass="8570">MTVGTKMHQTLTSLEGAAADLKTYALETQDKNAKKQFTDYANQIENIAQGLKGRVNYLESQEPQYKVFQQAQGKMQ</sequence>
<dbReference type="Proteomes" id="UP000075670">
    <property type="component" value="Unassembled WGS sequence"/>
</dbReference>
<name>A0A151AX52_9FIRM</name>
<dbReference type="RefSeq" id="WP_054935734.1">
    <property type="nucleotide sequence ID" value="NZ_LTBC01000004.1"/>
</dbReference>
<keyword evidence="2" id="KW-1185">Reference proteome</keyword>
<accession>A0A151AX52</accession>
<proteinExistence type="predicted"/>
<comment type="caution">
    <text evidence="1">The sequence shown here is derived from an EMBL/GenBank/DDBJ whole genome shotgun (WGS) entry which is preliminary data.</text>
</comment>
<dbReference type="AlphaFoldDB" id="A0A151AX52"/>
<dbReference type="PATRIC" id="fig|1122241.3.peg.1530"/>